<keyword evidence="2" id="KW-1185">Reference proteome</keyword>
<accession>A0A183DWS5</accession>
<reference evidence="1 2" key="2">
    <citation type="submission" date="2018-11" db="EMBL/GenBank/DDBJ databases">
        <authorList>
            <consortium name="Pathogen Informatics"/>
        </authorList>
    </citation>
    <scope>NUCLEOTIDE SEQUENCE [LARGE SCALE GENOMIC DNA]</scope>
</reference>
<gene>
    <name evidence="1" type="ORF">GPUH_LOCUS13165</name>
</gene>
<proteinExistence type="predicted"/>
<evidence type="ECO:0000313" key="2">
    <source>
        <dbReference type="Proteomes" id="UP000271098"/>
    </source>
</evidence>
<protein>
    <submittedName>
        <fullName evidence="1 3">Uncharacterized protein</fullName>
    </submittedName>
</protein>
<dbReference type="Proteomes" id="UP000271098">
    <property type="component" value="Unassembled WGS sequence"/>
</dbReference>
<organism evidence="3">
    <name type="scientific">Gongylonema pulchrum</name>
    <dbReference type="NCBI Taxonomy" id="637853"/>
    <lineage>
        <taxon>Eukaryota</taxon>
        <taxon>Metazoa</taxon>
        <taxon>Ecdysozoa</taxon>
        <taxon>Nematoda</taxon>
        <taxon>Chromadorea</taxon>
        <taxon>Rhabditida</taxon>
        <taxon>Spirurina</taxon>
        <taxon>Spiruromorpha</taxon>
        <taxon>Spiruroidea</taxon>
        <taxon>Gongylonematidae</taxon>
        <taxon>Gongylonema</taxon>
    </lineage>
</organism>
<reference evidence="3" key="1">
    <citation type="submission" date="2016-06" db="UniProtKB">
        <authorList>
            <consortium name="WormBaseParasite"/>
        </authorList>
    </citation>
    <scope>IDENTIFICATION</scope>
</reference>
<dbReference type="AlphaFoldDB" id="A0A183DWS5"/>
<dbReference type="EMBL" id="UYRT01079976">
    <property type="protein sequence ID" value="VDN21778.1"/>
    <property type="molecule type" value="Genomic_DNA"/>
</dbReference>
<evidence type="ECO:0000313" key="1">
    <source>
        <dbReference type="EMBL" id="VDN21778.1"/>
    </source>
</evidence>
<evidence type="ECO:0000313" key="3">
    <source>
        <dbReference type="WBParaSite" id="GPUH_0001318101-mRNA-1"/>
    </source>
</evidence>
<sequence length="68" mass="8210">MKMRIVPYAVDIKVQREDIKRAAMVKNCPHRQQRLTRFQHLSIFLSVEKEIAIRNDLVMVNKELRQIY</sequence>
<dbReference type="WBParaSite" id="GPUH_0001318101-mRNA-1">
    <property type="protein sequence ID" value="GPUH_0001318101-mRNA-1"/>
    <property type="gene ID" value="GPUH_0001318101"/>
</dbReference>
<name>A0A183DWS5_9BILA</name>